<accession>A0AAD9I8J3</accession>
<protein>
    <submittedName>
        <fullName evidence="1">Uncharacterized protein</fullName>
    </submittedName>
</protein>
<evidence type="ECO:0000313" key="2">
    <source>
        <dbReference type="Proteomes" id="UP001217918"/>
    </source>
</evidence>
<comment type="caution">
    <text evidence="1">The sequence shown here is derived from an EMBL/GenBank/DDBJ whole genome shotgun (WGS) entry which is preliminary data.</text>
</comment>
<name>A0AAD9I8J3_9PEZI</name>
<keyword evidence="2" id="KW-1185">Reference proteome</keyword>
<proteinExistence type="predicted"/>
<gene>
    <name evidence="1" type="ORF">P8C59_007487</name>
</gene>
<dbReference type="Proteomes" id="UP001217918">
    <property type="component" value="Unassembled WGS sequence"/>
</dbReference>
<organism evidence="1 2">
    <name type="scientific">Phyllachora maydis</name>
    <dbReference type="NCBI Taxonomy" id="1825666"/>
    <lineage>
        <taxon>Eukaryota</taxon>
        <taxon>Fungi</taxon>
        <taxon>Dikarya</taxon>
        <taxon>Ascomycota</taxon>
        <taxon>Pezizomycotina</taxon>
        <taxon>Sordariomycetes</taxon>
        <taxon>Sordariomycetidae</taxon>
        <taxon>Phyllachorales</taxon>
        <taxon>Phyllachoraceae</taxon>
        <taxon>Phyllachora</taxon>
    </lineage>
</organism>
<dbReference type="AlphaFoldDB" id="A0AAD9I8J3"/>
<sequence length="98" mass="11235">MAHNLGACLPRRLPSFTASHTSSRMIKKAKTRKHTIGAGQVAQRRDMRISVDEFCPAHADILAITVEEYENWQYSPSGWFVLSRIWYCCGRHLWCSVP</sequence>
<reference evidence="1" key="1">
    <citation type="journal article" date="2023" name="Mol. Plant Microbe Interact.">
        <title>Elucidating the Obligate Nature and Biological Capacity of an Invasive Fungal Corn Pathogen.</title>
        <authorList>
            <person name="MacCready J.S."/>
            <person name="Roggenkamp E.M."/>
            <person name="Gdanetz K."/>
            <person name="Chilvers M.I."/>
        </authorList>
    </citation>
    <scope>NUCLEOTIDE SEQUENCE</scope>
    <source>
        <strain evidence="1">PM02</strain>
    </source>
</reference>
<dbReference type="EMBL" id="JAQQPM010000006">
    <property type="protein sequence ID" value="KAK2073189.1"/>
    <property type="molecule type" value="Genomic_DNA"/>
</dbReference>
<evidence type="ECO:0000313" key="1">
    <source>
        <dbReference type="EMBL" id="KAK2073189.1"/>
    </source>
</evidence>